<accession>A0ACB8UQJ1</accession>
<sequence>MELSSDSSRSPEPGLDAAEAPAQLKYPDVSPEMKSSEQSENSPAVESSITTSKEPLSAPERDLPSLPAEEDAEMFRTLKAKFEGPESAEPRLHRVMASLELVDKEGPQSQKTIQMLRSIRPDIYHLWKTKSMYMSRATEVLANASRDQKWRWAFGKSEMLDFYLRVINTRDVEHDIHLHALRLIGNTCADTDENRQKVVERNYTLPIIGFLNNSTLYHVAIPVIYNICIDFEPAQKQSATNGITYSLLQLLVRGVIQGEALLNYAYELIEISSDQKVQLETPTECLPIILNLAMKSDSAMAHFLSITAAFANYSQQPDVQDVCISEGLVEQALLVFSRCCGISDKDISSDDQQALSLIRLKLTHTLSDLSGLPLYTHTCHLTSIVTGMLIQWLKSSSEPLKICAAIMLGNLARCDEICESMVQNVQLHLHLIPMLDSSSSIAVIHAALGFLKNLAIPAGNKEPLGKAGLITSLSRLWASETVPQVQFTAASLTRLVVLGSLPNTSRLLTPLPCDANVQEGPRTYLSLLLKLFAKTDNTPTRIEIGRAIAAITRTLLPGLELEPALTTEYLVKCLFNVHKDVAHPIAAMIVQSDWPVLRSEGWATLALMAANPERCVAVADCLQNKSLRDILHDTIRNVSAPVEGEISQEKNNQLLHSKDREHVIIMLNCLSKYNVSSCPTRLSRSIYGF</sequence>
<dbReference type="EMBL" id="JALBCA010000101">
    <property type="protein sequence ID" value="KAI2383051.1"/>
    <property type="molecule type" value="Genomic_DNA"/>
</dbReference>
<comment type="caution">
    <text evidence="1">The sequence shown here is derived from an EMBL/GenBank/DDBJ whole genome shotgun (WGS) entry which is preliminary data.</text>
</comment>
<proteinExistence type="predicted"/>
<organism evidence="1">
    <name type="scientific">Ophidiomyces ophidiicola</name>
    <dbReference type="NCBI Taxonomy" id="1387563"/>
    <lineage>
        <taxon>Eukaryota</taxon>
        <taxon>Fungi</taxon>
        <taxon>Dikarya</taxon>
        <taxon>Ascomycota</taxon>
        <taxon>Pezizomycotina</taxon>
        <taxon>Eurotiomycetes</taxon>
        <taxon>Eurotiomycetidae</taxon>
        <taxon>Onygenales</taxon>
        <taxon>Onygenaceae</taxon>
        <taxon>Ophidiomyces</taxon>
    </lineage>
</organism>
<protein>
    <submittedName>
        <fullName evidence="1">Uncharacterized protein</fullName>
    </submittedName>
</protein>
<evidence type="ECO:0000313" key="1">
    <source>
        <dbReference type="EMBL" id="KAI2383051.1"/>
    </source>
</evidence>
<name>A0ACB8UQJ1_9EURO</name>
<reference evidence="1" key="1">
    <citation type="journal article" date="2022" name="bioRxiv">
        <title>Population genetic analysis of Ophidiomyces ophidiicola, the causative agent of snake fungal disease, indicates recent introductions to the USA.</title>
        <authorList>
            <person name="Ladner J.T."/>
            <person name="Palmer J.M."/>
            <person name="Ettinger C.L."/>
            <person name="Stajich J.E."/>
            <person name="Farrell T.M."/>
            <person name="Glorioso B.M."/>
            <person name="Lawson B."/>
            <person name="Price S.J."/>
            <person name="Stengle A.G."/>
            <person name="Grear D.A."/>
            <person name="Lorch J.M."/>
        </authorList>
    </citation>
    <scope>NUCLEOTIDE SEQUENCE</scope>
    <source>
        <strain evidence="1">NWHC 24266-5</strain>
    </source>
</reference>
<gene>
    <name evidence="1" type="ORF">LOY88_005553</name>
</gene>